<gene>
    <name evidence="1" type="ORF">PECAL_1P02150</name>
</gene>
<evidence type="ECO:0000313" key="2">
    <source>
        <dbReference type="Proteomes" id="UP000789595"/>
    </source>
</evidence>
<sequence>PCVIQAGIVAPRPRPTGAAGMGGASSFFLGDSERLLRDDRLRSRSLSLLLLRLRRRRERDGIVACAVMRLTRARSCVCTASGGKCSFLAAMHAVMRRGEAVCRERSAVRTKQRKHWCLLMRVEPRARLSLHKD</sequence>
<protein>
    <submittedName>
        <fullName evidence="1">Uncharacterized protein</fullName>
    </submittedName>
</protein>
<feature type="non-terminal residue" evidence="1">
    <location>
        <position position="1"/>
    </location>
</feature>
<proteinExistence type="predicted"/>
<dbReference type="EMBL" id="CAKKNE010000001">
    <property type="protein sequence ID" value="CAH0363874.1"/>
    <property type="molecule type" value="Genomic_DNA"/>
</dbReference>
<keyword evidence="2" id="KW-1185">Reference proteome</keyword>
<dbReference type="Proteomes" id="UP000789595">
    <property type="component" value="Unassembled WGS sequence"/>
</dbReference>
<reference evidence="1" key="1">
    <citation type="submission" date="2021-11" db="EMBL/GenBank/DDBJ databases">
        <authorList>
            <consortium name="Genoscope - CEA"/>
            <person name="William W."/>
        </authorList>
    </citation>
    <scope>NUCLEOTIDE SEQUENCE</scope>
</reference>
<name>A0A8J2S853_9STRA</name>
<comment type="caution">
    <text evidence="1">The sequence shown here is derived from an EMBL/GenBank/DDBJ whole genome shotgun (WGS) entry which is preliminary data.</text>
</comment>
<evidence type="ECO:0000313" key="1">
    <source>
        <dbReference type="EMBL" id="CAH0363874.1"/>
    </source>
</evidence>
<dbReference type="AlphaFoldDB" id="A0A8J2S853"/>
<organism evidence="1 2">
    <name type="scientific">Pelagomonas calceolata</name>
    <dbReference type="NCBI Taxonomy" id="35677"/>
    <lineage>
        <taxon>Eukaryota</taxon>
        <taxon>Sar</taxon>
        <taxon>Stramenopiles</taxon>
        <taxon>Ochrophyta</taxon>
        <taxon>Pelagophyceae</taxon>
        <taxon>Pelagomonadales</taxon>
        <taxon>Pelagomonadaceae</taxon>
        <taxon>Pelagomonas</taxon>
    </lineage>
</organism>
<accession>A0A8J2S853</accession>